<dbReference type="AlphaFoldDB" id="A0A4P7W673"/>
<accession>A0A4P7W673</accession>
<keyword evidence="2" id="KW-1185">Reference proteome</keyword>
<evidence type="ECO:0000313" key="1">
    <source>
        <dbReference type="EMBL" id="QCD43611.1"/>
    </source>
</evidence>
<evidence type="ECO:0000313" key="2">
    <source>
        <dbReference type="Proteomes" id="UP000297149"/>
    </source>
</evidence>
<protein>
    <submittedName>
        <fullName evidence="1">Uncharacterized protein</fullName>
    </submittedName>
</protein>
<dbReference type="KEGG" id="ddb:E7747_15945"/>
<dbReference type="InterPro" id="IPR011990">
    <property type="entry name" value="TPR-like_helical_dom_sf"/>
</dbReference>
<name>A0A4P7W673_9BACT</name>
<dbReference type="EMBL" id="CP039396">
    <property type="protein sequence ID" value="QCD43611.1"/>
    <property type="molecule type" value="Genomic_DNA"/>
</dbReference>
<sequence length="123" mass="14365">MIQLLQSRIGIGGAEFDSKKNLRYIKRLLELDNDSANQIEYTYQLCENYQYAGHGDSALIIIDRLIDHARMNHLGNEHFKYTYEKVGILEEIGRYDESNAQVDYILQHAPHNSAIPYLHLWKL</sequence>
<proteinExistence type="predicted"/>
<dbReference type="SUPFAM" id="SSF48452">
    <property type="entry name" value="TPR-like"/>
    <property type="match status" value="1"/>
</dbReference>
<dbReference type="RefSeq" id="WP_136416990.1">
    <property type="nucleotide sequence ID" value="NZ_CP039396.1"/>
</dbReference>
<organism evidence="1 2">
    <name type="scientific">Duncaniella dubosii</name>
    <dbReference type="NCBI Taxonomy" id="2518971"/>
    <lineage>
        <taxon>Bacteria</taxon>
        <taxon>Pseudomonadati</taxon>
        <taxon>Bacteroidota</taxon>
        <taxon>Bacteroidia</taxon>
        <taxon>Bacteroidales</taxon>
        <taxon>Muribaculaceae</taxon>
        <taxon>Duncaniella</taxon>
    </lineage>
</organism>
<gene>
    <name evidence="1" type="ORF">E7747_15945</name>
</gene>
<dbReference type="Proteomes" id="UP000297149">
    <property type="component" value="Chromosome"/>
</dbReference>
<reference evidence="2" key="1">
    <citation type="submission" date="2019-02" db="EMBL/GenBank/DDBJ databases">
        <title>Isolation and identification of novel species under the genus Muribaculum.</title>
        <authorList>
            <person name="Miyake S."/>
            <person name="Ding Y."/>
            <person name="Low A."/>
            <person name="Soh M."/>
            <person name="Seedorf H."/>
        </authorList>
    </citation>
    <scope>NUCLEOTIDE SEQUENCE [LARGE SCALE GENOMIC DNA]</scope>
    <source>
        <strain evidence="2">H5</strain>
    </source>
</reference>